<dbReference type="GeneID" id="25976515"/>
<dbReference type="GO" id="GO:0005524">
    <property type="term" value="F:ATP binding"/>
    <property type="evidence" value="ECO:0007669"/>
    <property type="project" value="UniProtKB-KW"/>
</dbReference>
<dbReference type="GO" id="GO:0006434">
    <property type="term" value="P:seryl-tRNA aminoacylation"/>
    <property type="evidence" value="ECO:0007669"/>
    <property type="project" value="InterPro"/>
</dbReference>
<evidence type="ECO:0000256" key="1">
    <source>
        <dbReference type="ARBA" id="ARBA00012840"/>
    </source>
</evidence>
<dbReference type="InterPro" id="IPR010978">
    <property type="entry name" value="tRNA-bd_arm"/>
</dbReference>
<dbReference type="UniPathway" id="UPA00906">
    <property type="reaction ID" value="UER00895"/>
</dbReference>
<dbReference type="EC" id="6.1.1.11" evidence="1"/>
<keyword evidence="8" id="KW-0175">Coiled coil</keyword>
<keyword evidence="3" id="KW-0547">Nucleotide-binding</keyword>
<evidence type="ECO:0000313" key="11">
    <source>
        <dbReference type="EMBL" id="EFX05348.1"/>
    </source>
</evidence>
<dbReference type="InParanoid" id="F0XA28"/>
<dbReference type="Gene3D" id="1.10.287.40">
    <property type="entry name" value="Serine-tRNA synthetase, tRNA binding domain"/>
    <property type="match status" value="1"/>
</dbReference>
<feature type="domain" description="Aminoacyl-transfer RNA synthetases class-II family profile" evidence="10">
    <location>
        <begin position="388"/>
        <end position="571"/>
    </location>
</feature>
<dbReference type="InterPro" id="IPR002314">
    <property type="entry name" value="aa-tRNA-synt_IIb"/>
</dbReference>
<keyword evidence="12" id="KW-1185">Reference proteome</keyword>
<dbReference type="InterPro" id="IPR015866">
    <property type="entry name" value="Ser-tRNA-synth_1_N"/>
</dbReference>
<proteinExistence type="predicted"/>
<accession>F0XA28</accession>
<evidence type="ECO:0000256" key="2">
    <source>
        <dbReference type="ARBA" id="ARBA00022598"/>
    </source>
</evidence>
<organism evidence="12">
    <name type="scientific">Grosmannia clavigera (strain kw1407 / UAMH 11150)</name>
    <name type="common">Blue stain fungus</name>
    <name type="synonym">Graphiocladiella clavigera</name>
    <dbReference type="NCBI Taxonomy" id="655863"/>
    <lineage>
        <taxon>Eukaryota</taxon>
        <taxon>Fungi</taxon>
        <taxon>Dikarya</taxon>
        <taxon>Ascomycota</taxon>
        <taxon>Pezizomycotina</taxon>
        <taxon>Sordariomycetes</taxon>
        <taxon>Sordariomycetidae</taxon>
        <taxon>Ophiostomatales</taxon>
        <taxon>Ophiostomataceae</taxon>
        <taxon>Leptographium</taxon>
    </lineage>
</organism>
<dbReference type="InterPro" id="IPR045864">
    <property type="entry name" value="aa-tRNA-synth_II/BPL/LPL"/>
</dbReference>
<dbReference type="InterPro" id="IPR042103">
    <property type="entry name" value="SerRS_1_N_sf"/>
</dbReference>
<feature type="region of interest" description="Disordered" evidence="9">
    <location>
        <begin position="362"/>
        <end position="384"/>
    </location>
</feature>
<dbReference type="FunCoup" id="F0XA28">
    <property type="interactions" value="748"/>
</dbReference>
<evidence type="ECO:0000313" key="12">
    <source>
        <dbReference type="Proteomes" id="UP000007796"/>
    </source>
</evidence>
<evidence type="ECO:0000256" key="3">
    <source>
        <dbReference type="ARBA" id="ARBA00022741"/>
    </source>
</evidence>
<dbReference type="GO" id="GO:0004828">
    <property type="term" value="F:serine-tRNA ligase activity"/>
    <property type="evidence" value="ECO:0007669"/>
    <property type="project" value="UniProtKB-EC"/>
</dbReference>
<dbReference type="InterPro" id="IPR006195">
    <property type="entry name" value="aa-tRNA-synth_II"/>
</dbReference>
<feature type="region of interest" description="Disordered" evidence="9">
    <location>
        <begin position="307"/>
        <end position="332"/>
    </location>
</feature>
<name>F0XA28_GROCL</name>
<dbReference type="AlphaFoldDB" id="F0XA28"/>
<dbReference type="OrthoDB" id="10264585at2759"/>
<feature type="coiled-coil region" evidence="8">
    <location>
        <begin position="147"/>
        <end position="174"/>
    </location>
</feature>
<evidence type="ECO:0000256" key="8">
    <source>
        <dbReference type="SAM" id="Coils"/>
    </source>
</evidence>
<dbReference type="Proteomes" id="UP000007796">
    <property type="component" value="Unassembled WGS sequence"/>
</dbReference>
<evidence type="ECO:0000256" key="6">
    <source>
        <dbReference type="ARBA" id="ARBA00031113"/>
    </source>
</evidence>
<feature type="region of interest" description="Disordered" evidence="9">
    <location>
        <begin position="47"/>
        <end position="71"/>
    </location>
</feature>
<keyword evidence="4" id="KW-0067">ATP-binding</keyword>
<evidence type="ECO:0000259" key="10">
    <source>
        <dbReference type="PROSITE" id="PS50862"/>
    </source>
</evidence>
<dbReference type="eggNOG" id="KOG2509">
    <property type="taxonomic scope" value="Eukaryota"/>
</dbReference>
<dbReference type="Pfam" id="PF00587">
    <property type="entry name" value="tRNA-synt_2b"/>
    <property type="match status" value="1"/>
</dbReference>
<dbReference type="InterPro" id="IPR002317">
    <property type="entry name" value="Ser-tRNA-ligase_type_1"/>
</dbReference>
<protein>
    <recommendedName>
        <fullName evidence="1">serine--tRNA ligase</fullName>
        <ecNumber evidence="1">6.1.1.11</ecNumber>
    </recommendedName>
    <alternativeName>
        <fullName evidence="6">Seryl-tRNA synthetase</fullName>
    </alternativeName>
    <alternativeName>
        <fullName evidence="7">Seryl-tRNA(Ser) synthetase</fullName>
    </alternativeName>
</protein>
<dbReference type="PROSITE" id="PS50862">
    <property type="entry name" value="AA_TRNA_LIGASE_II"/>
    <property type="match status" value="1"/>
</dbReference>
<evidence type="ECO:0000256" key="9">
    <source>
        <dbReference type="SAM" id="MobiDB-lite"/>
    </source>
</evidence>
<dbReference type="STRING" id="655863.F0XA28"/>
<dbReference type="PRINTS" id="PR00981">
    <property type="entry name" value="TRNASYNTHSER"/>
</dbReference>
<dbReference type="EMBL" id="GL629735">
    <property type="protein sequence ID" value="EFX05348.1"/>
    <property type="molecule type" value="Genomic_DNA"/>
</dbReference>
<gene>
    <name evidence="11" type="ORF">CMQ_3417</name>
</gene>
<dbReference type="Pfam" id="PF02403">
    <property type="entry name" value="Seryl_tRNA_N"/>
    <property type="match status" value="1"/>
</dbReference>
<keyword evidence="2" id="KW-0436">Ligase</keyword>
<reference evidence="11 12" key="1">
    <citation type="journal article" date="2011" name="Proc. Natl. Acad. Sci. U.S.A.">
        <title>Genome and transcriptome analyses of the mountain pine beetle-fungal symbiont Grosmannia clavigera, a lodgepole pine pathogen.</title>
        <authorList>
            <person name="DiGuistini S."/>
            <person name="Wang Y."/>
            <person name="Liao N.Y."/>
            <person name="Taylor G."/>
            <person name="Tanguay P."/>
            <person name="Feau N."/>
            <person name="Henrissat B."/>
            <person name="Chan S.K."/>
            <person name="Hesse-Orce U."/>
            <person name="Alamouti S.M."/>
            <person name="Tsui C.K.M."/>
            <person name="Docking R.T."/>
            <person name="Levasseur A."/>
            <person name="Haridas S."/>
            <person name="Robertson G."/>
            <person name="Birol I."/>
            <person name="Holt R.A."/>
            <person name="Marra M.A."/>
            <person name="Hamelin R.C."/>
            <person name="Hirst M."/>
            <person name="Jones S.J.M."/>
            <person name="Bohlmann J."/>
            <person name="Breuil C."/>
        </authorList>
    </citation>
    <scope>NUCLEOTIDE SEQUENCE [LARGE SCALE GENOMIC DNA]</scope>
    <source>
        <strain evidence="12">kw1407 / UAMH 11150</strain>
    </source>
</reference>
<dbReference type="HOGENOM" id="CLU_023797_4_3_1"/>
<dbReference type="RefSeq" id="XP_014174830.1">
    <property type="nucleotide sequence ID" value="XM_014319355.1"/>
</dbReference>
<sequence>MLPRSGVSRAMARLALCRCAGPVRWANVRWRVSSDSTPTRLPVPASCLYSSSASSPRPARPPPRPATGPRANIDLRHIRQNAELHAANCVRRNYGALRDSPARIVDLFAAWQTRQHDGRALREEANVVRRRLANPPVAREVEEVVAIQDAQCSRDTLLERARVLKQQLAGIEADEAHLTAEMQQLAAALPNLTSTDTPDGMHTLLCYINCDGEAAGEAVSLLRRHHHNTRSGRWRSHVHIGTELGLLDFAAAATTSGWGWYYLLGDGARLEQALVQYAIAVAHRHGWQLVSPPSLVRSSVAAACGFQPRDQGGEQQTYTIDGAGAGGGSSPDTAATGISMSLTATAEIPLAALYADTTLPSSATSATSDDSATTIASSDSSNTTSFNPIRRVAVSRCYRAEAGARGAATKGLYRVHEFTKVELFAWTAPDLDAATEVFDELVDIQTEILSSLDLPCRVLEMPASDLGASAYRKIDIEAFFPSRCGAVADAVADPQGDPPTDIALIDAGWGEVTSASICTDYQTRRLATRTRIDGALVYPWTLNGTALAVPRIIAALLENGWDEEAKTVAIPECLQPWMDGQEFISVGNRQW</sequence>
<dbReference type="SUPFAM" id="SSF46589">
    <property type="entry name" value="tRNA-binding arm"/>
    <property type="match status" value="1"/>
</dbReference>
<keyword evidence="5 11" id="KW-0030">Aminoacyl-tRNA synthetase</keyword>
<dbReference type="Gene3D" id="3.30.930.10">
    <property type="entry name" value="Bira Bifunctional Protein, Domain 2"/>
    <property type="match status" value="1"/>
</dbReference>
<dbReference type="SUPFAM" id="SSF55681">
    <property type="entry name" value="Class II aaRS and biotin synthetases"/>
    <property type="match status" value="1"/>
</dbReference>
<evidence type="ECO:0000256" key="5">
    <source>
        <dbReference type="ARBA" id="ARBA00023146"/>
    </source>
</evidence>
<dbReference type="PANTHER" id="PTHR11778">
    <property type="entry name" value="SERYL-TRNA SYNTHETASE"/>
    <property type="match status" value="1"/>
</dbReference>
<evidence type="ECO:0000256" key="4">
    <source>
        <dbReference type="ARBA" id="ARBA00022840"/>
    </source>
</evidence>
<evidence type="ECO:0000256" key="7">
    <source>
        <dbReference type="ARBA" id="ARBA00034892"/>
    </source>
</evidence>